<evidence type="ECO:0000256" key="1">
    <source>
        <dbReference type="SAM" id="MobiDB-lite"/>
    </source>
</evidence>
<dbReference type="EMBL" id="LQPJ01000142">
    <property type="protein sequence ID" value="ORW17943.1"/>
    <property type="molecule type" value="Genomic_DNA"/>
</dbReference>
<reference evidence="2 3" key="1">
    <citation type="submission" date="2016-01" db="EMBL/GenBank/DDBJ databases">
        <title>The new phylogeny of the genus Mycobacterium.</title>
        <authorList>
            <person name="Tarcisio F."/>
            <person name="Conor M."/>
            <person name="Antonella G."/>
            <person name="Elisabetta G."/>
            <person name="Giulia F.S."/>
            <person name="Sara T."/>
            <person name="Anna F."/>
            <person name="Clotilde B."/>
            <person name="Roberto B."/>
            <person name="Veronica D.S."/>
            <person name="Fabio R."/>
            <person name="Monica P."/>
            <person name="Olivier J."/>
            <person name="Enrico T."/>
            <person name="Nicola S."/>
        </authorList>
    </citation>
    <scope>NUCLEOTIDE SEQUENCE [LARGE SCALE GENOMIC DNA]</scope>
    <source>
        <strain evidence="2 3">DSM 44572</strain>
    </source>
</reference>
<feature type="compositionally biased region" description="Low complexity" evidence="1">
    <location>
        <begin position="91"/>
        <end position="101"/>
    </location>
</feature>
<name>A0A1X1Z3J1_9MYCO</name>
<dbReference type="AlphaFoldDB" id="A0A1X1Z3J1"/>
<proteinExistence type="predicted"/>
<gene>
    <name evidence="2" type="ORF">AWC19_19910</name>
</gene>
<dbReference type="STRING" id="153971.AWC19_19910"/>
<comment type="caution">
    <text evidence="2">The sequence shown here is derived from an EMBL/GenBank/DDBJ whole genome shotgun (WGS) entry which is preliminary data.</text>
</comment>
<sequence>MHSQLAIFGAIDELVLEARTGDNGSADRAVLTAAAKLMPNSTGFGEAGWYRELQRFVNRDGVRAPGRTNPIAFPTLQAATTELLGVPAPTPEAEASAEPSPATSPLPEPLQVPRAAPPSGLDQPRNPDGPGGFEDQTFYDSARDPVLARAGYAAFVLLKLGEIAGGLDQTLLDDLKSVVGVAVRSFVPPGDPGIAAMTDSITGAINDINSRQEWTAFVTDAVGRRFAEASKPCFGTLEEIDGKYCSTVVTDSVEPSLSVADIENIVDPMNWGLCSKFFCKMVQNTPNRNGGGWSRVQEQIGAECGEYRLITDLIFYKVCQRDGSIFINYDIDPQRRPPDLGYVKVDNGYIFVSPDNATNDPKEKGVRIRTSKQEHVDGLSPCATAALACLMGWADAGREMLAGTAQKIILAQQAGLPTPKLKVFYPSDQPDPGEQN</sequence>
<feature type="region of interest" description="Disordered" evidence="1">
    <location>
        <begin position="89"/>
        <end position="138"/>
    </location>
</feature>
<dbReference type="Proteomes" id="UP000193529">
    <property type="component" value="Unassembled WGS sequence"/>
</dbReference>
<evidence type="ECO:0000313" key="2">
    <source>
        <dbReference type="EMBL" id="ORW17943.1"/>
    </source>
</evidence>
<organism evidence="2 3">
    <name type="scientific">Mycobacterium palustre</name>
    <dbReference type="NCBI Taxonomy" id="153971"/>
    <lineage>
        <taxon>Bacteria</taxon>
        <taxon>Bacillati</taxon>
        <taxon>Actinomycetota</taxon>
        <taxon>Actinomycetes</taxon>
        <taxon>Mycobacteriales</taxon>
        <taxon>Mycobacteriaceae</taxon>
        <taxon>Mycobacterium</taxon>
        <taxon>Mycobacterium simiae complex</taxon>
    </lineage>
</organism>
<keyword evidence="3" id="KW-1185">Reference proteome</keyword>
<protein>
    <submittedName>
        <fullName evidence="2">Uncharacterized protein</fullName>
    </submittedName>
</protein>
<accession>A0A1X1Z3J1</accession>
<evidence type="ECO:0000313" key="3">
    <source>
        <dbReference type="Proteomes" id="UP000193529"/>
    </source>
</evidence>